<feature type="region of interest" description="Disordered" evidence="5">
    <location>
        <begin position="30"/>
        <end position="52"/>
    </location>
</feature>
<evidence type="ECO:0000256" key="5">
    <source>
        <dbReference type="SAM" id="MobiDB-lite"/>
    </source>
</evidence>
<dbReference type="CDD" id="cd11660">
    <property type="entry name" value="SANT_TRF"/>
    <property type="match status" value="1"/>
</dbReference>
<dbReference type="Proteomes" id="UP001054252">
    <property type="component" value="Unassembled WGS sequence"/>
</dbReference>
<dbReference type="Pfam" id="PF00628">
    <property type="entry name" value="PHD"/>
    <property type="match status" value="1"/>
</dbReference>
<feature type="domain" description="PHD-type" evidence="6">
    <location>
        <begin position="62"/>
        <end position="109"/>
    </location>
</feature>
<gene>
    <name evidence="7" type="ORF">SLEP1_g38205</name>
</gene>
<protein>
    <recommendedName>
        <fullName evidence="6">PHD-type domain-containing protein</fullName>
    </recommendedName>
</protein>
<evidence type="ECO:0000259" key="6">
    <source>
        <dbReference type="PROSITE" id="PS50016"/>
    </source>
</evidence>
<feature type="region of interest" description="Disordered" evidence="5">
    <location>
        <begin position="107"/>
        <end position="134"/>
    </location>
</feature>
<evidence type="ECO:0000256" key="4">
    <source>
        <dbReference type="PROSITE-ProRule" id="PRU00146"/>
    </source>
</evidence>
<keyword evidence="3" id="KW-0862">Zinc</keyword>
<dbReference type="InterPro" id="IPR011011">
    <property type="entry name" value="Znf_FYVE_PHD"/>
</dbReference>
<proteinExistence type="predicted"/>
<dbReference type="SUPFAM" id="SSF46689">
    <property type="entry name" value="Homeodomain-like"/>
    <property type="match status" value="1"/>
</dbReference>
<evidence type="ECO:0000256" key="1">
    <source>
        <dbReference type="ARBA" id="ARBA00022723"/>
    </source>
</evidence>
<organism evidence="7 8">
    <name type="scientific">Rubroshorea leprosula</name>
    <dbReference type="NCBI Taxonomy" id="152421"/>
    <lineage>
        <taxon>Eukaryota</taxon>
        <taxon>Viridiplantae</taxon>
        <taxon>Streptophyta</taxon>
        <taxon>Embryophyta</taxon>
        <taxon>Tracheophyta</taxon>
        <taxon>Spermatophyta</taxon>
        <taxon>Magnoliopsida</taxon>
        <taxon>eudicotyledons</taxon>
        <taxon>Gunneridae</taxon>
        <taxon>Pentapetalae</taxon>
        <taxon>rosids</taxon>
        <taxon>malvids</taxon>
        <taxon>Malvales</taxon>
        <taxon>Dipterocarpaceae</taxon>
        <taxon>Rubroshorea</taxon>
    </lineage>
</organism>
<dbReference type="PROSITE" id="PS01359">
    <property type="entry name" value="ZF_PHD_1"/>
    <property type="match status" value="1"/>
</dbReference>
<accession>A0AAV5KX71</accession>
<dbReference type="InterPro" id="IPR009057">
    <property type="entry name" value="Homeodomain-like_sf"/>
</dbReference>
<keyword evidence="2 4" id="KW-0863">Zinc-finger</keyword>
<dbReference type="Gene3D" id="1.10.10.60">
    <property type="entry name" value="Homeodomain-like"/>
    <property type="match status" value="1"/>
</dbReference>
<dbReference type="Gene3D" id="3.30.40.10">
    <property type="entry name" value="Zinc/RING finger domain, C3HC4 (zinc finger)"/>
    <property type="match status" value="1"/>
</dbReference>
<feature type="compositionally biased region" description="Basic and acidic residues" evidence="5">
    <location>
        <begin position="177"/>
        <end position="193"/>
    </location>
</feature>
<evidence type="ECO:0000256" key="3">
    <source>
        <dbReference type="ARBA" id="ARBA00022833"/>
    </source>
</evidence>
<dbReference type="SMART" id="SM00249">
    <property type="entry name" value="PHD"/>
    <property type="match status" value="1"/>
</dbReference>
<evidence type="ECO:0000256" key="2">
    <source>
        <dbReference type="ARBA" id="ARBA00022771"/>
    </source>
</evidence>
<dbReference type="InterPro" id="IPR019787">
    <property type="entry name" value="Znf_PHD-finger"/>
</dbReference>
<sequence length="491" mass="55018">MVPLYLTLLPLANNTAFGFSHKVQNNLSRKPSRMSLVPSSSSSKRQKVDNISKRPIGDDGNFFVCVICNNEGLLLCCDKCPAAYHLYCLSPPLEKAPDGDWYCPNCSHKESEDSPNEPAVPNTTSPAIENGEPGKRRIMVYERRRRKRALEVGEHTQGPQRCGHDKLLTLRDVSEQSLEADRAPRQNGGDKEVNPVPKTGNPRKETIDQLRAGQKNKILSDKQSRSLELNHHVASSCRQPWLHVQSHLASDAVHRTNNVMQSQGISVPGIKQQNTNYSNVTIAIPGPVFQRTNNEAWIREELDDLWRGVHMYGPQNWAIMLRDPRLRFSKHRTPEDLAARWWTERLSRLYSRQTAAQGLNALVSSGISATKTAGPSQASSSAECRQDRISTGSIPVAWPAPWARSSSRQANLTYMDRFSVPLQDATATLKPNQYRTGFALRKPNDSISAPQALVHQERRPEQTLLLGSLFKLPKITESWETKPDSPQMGKD</sequence>
<evidence type="ECO:0000313" key="7">
    <source>
        <dbReference type="EMBL" id="GKV29269.1"/>
    </source>
</evidence>
<reference evidence="7 8" key="1">
    <citation type="journal article" date="2021" name="Commun. Biol.">
        <title>The genome of Shorea leprosula (Dipterocarpaceae) highlights the ecological relevance of drought in aseasonal tropical rainforests.</title>
        <authorList>
            <person name="Ng K.K.S."/>
            <person name="Kobayashi M.J."/>
            <person name="Fawcett J.A."/>
            <person name="Hatakeyama M."/>
            <person name="Paape T."/>
            <person name="Ng C.H."/>
            <person name="Ang C.C."/>
            <person name="Tnah L.H."/>
            <person name="Lee C.T."/>
            <person name="Nishiyama T."/>
            <person name="Sese J."/>
            <person name="O'Brien M.J."/>
            <person name="Copetti D."/>
            <person name="Mohd Noor M.I."/>
            <person name="Ong R.C."/>
            <person name="Putra M."/>
            <person name="Sireger I.Z."/>
            <person name="Indrioko S."/>
            <person name="Kosugi Y."/>
            <person name="Izuno A."/>
            <person name="Isagi Y."/>
            <person name="Lee S.L."/>
            <person name="Shimizu K.K."/>
        </authorList>
    </citation>
    <scope>NUCLEOTIDE SEQUENCE [LARGE SCALE GENOMIC DNA]</scope>
    <source>
        <strain evidence="7">214</strain>
    </source>
</reference>
<feature type="region of interest" description="Disordered" evidence="5">
    <location>
        <begin position="177"/>
        <end position="209"/>
    </location>
</feature>
<comment type="caution">
    <text evidence="7">The sequence shown here is derived from an EMBL/GenBank/DDBJ whole genome shotgun (WGS) entry which is preliminary data.</text>
</comment>
<dbReference type="PROSITE" id="PS50016">
    <property type="entry name" value="ZF_PHD_2"/>
    <property type="match status" value="1"/>
</dbReference>
<dbReference type="CDD" id="cd15532">
    <property type="entry name" value="PHD2_CHD_II"/>
    <property type="match status" value="1"/>
</dbReference>
<dbReference type="EMBL" id="BPVZ01000082">
    <property type="protein sequence ID" value="GKV29269.1"/>
    <property type="molecule type" value="Genomic_DNA"/>
</dbReference>
<keyword evidence="1" id="KW-0479">Metal-binding</keyword>
<keyword evidence="8" id="KW-1185">Reference proteome</keyword>
<name>A0AAV5KX71_9ROSI</name>
<dbReference type="PANTHER" id="PTHR24102">
    <property type="entry name" value="PHD FINGER PROTEIN"/>
    <property type="match status" value="1"/>
</dbReference>
<dbReference type="InterPro" id="IPR001965">
    <property type="entry name" value="Znf_PHD"/>
</dbReference>
<dbReference type="SUPFAM" id="SSF57903">
    <property type="entry name" value="FYVE/PHD zinc finger"/>
    <property type="match status" value="1"/>
</dbReference>
<dbReference type="AlphaFoldDB" id="A0AAV5KX71"/>
<dbReference type="PANTHER" id="PTHR24102:SF28">
    <property type="entry name" value="PHD-TYPE DOMAIN-CONTAINING PROTEIN"/>
    <property type="match status" value="1"/>
</dbReference>
<dbReference type="InterPro" id="IPR019786">
    <property type="entry name" value="Zinc_finger_PHD-type_CS"/>
</dbReference>
<evidence type="ECO:0000313" key="8">
    <source>
        <dbReference type="Proteomes" id="UP001054252"/>
    </source>
</evidence>
<dbReference type="InterPro" id="IPR013083">
    <property type="entry name" value="Znf_RING/FYVE/PHD"/>
</dbReference>
<dbReference type="GO" id="GO:0008270">
    <property type="term" value="F:zinc ion binding"/>
    <property type="evidence" value="ECO:0007669"/>
    <property type="project" value="UniProtKB-KW"/>
</dbReference>
<feature type="compositionally biased region" description="Low complexity" evidence="5">
    <location>
        <begin position="33"/>
        <end position="43"/>
    </location>
</feature>